<dbReference type="PANTHER" id="PTHR33209:SF1">
    <property type="entry name" value="PEPTIDASE S49 DOMAIN-CONTAINING PROTEIN"/>
    <property type="match status" value="1"/>
</dbReference>
<feature type="active site" description="Proton donor/acceptor" evidence="7">
    <location>
        <position position="176"/>
    </location>
</feature>
<accession>A0A6C2YK79</accession>
<dbReference type="CDD" id="cd07023">
    <property type="entry name" value="S49_Sppa_N_C"/>
    <property type="match status" value="1"/>
</dbReference>
<protein>
    <recommendedName>
        <fullName evidence="9">Peptidase S49 domain-containing protein</fullName>
    </recommendedName>
</protein>
<keyword evidence="11" id="KW-1185">Reference proteome</keyword>
<keyword evidence="5" id="KW-0720">Serine protease</keyword>
<dbReference type="Gene3D" id="6.20.330.10">
    <property type="match status" value="1"/>
</dbReference>
<comment type="subcellular location">
    <subcellularLocation>
        <location evidence="1">Membrane</location>
    </subcellularLocation>
</comment>
<dbReference type="NCBIfam" id="TIGR00705">
    <property type="entry name" value="SppA_67K"/>
    <property type="match status" value="1"/>
</dbReference>
<comment type="similarity">
    <text evidence="2">Belongs to the peptidase S49 family.</text>
</comment>
<dbReference type="RefSeq" id="WP_162656709.1">
    <property type="nucleotide sequence ID" value="NZ_LR593887.1"/>
</dbReference>
<organism evidence="10">
    <name type="scientific">Tuwongella immobilis</name>
    <dbReference type="NCBI Taxonomy" id="692036"/>
    <lineage>
        <taxon>Bacteria</taxon>
        <taxon>Pseudomonadati</taxon>
        <taxon>Planctomycetota</taxon>
        <taxon>Planctomycetia</taxon>
        <taxon>Gemmatales</taxon>
        <taxon>Gemmataceae</taxon>
        <taxon>Tuwongella</taxon>
    </lineage>
</organism>
<dbReference type="CDD" id="cd07018">
    <property type="entry name" value="S49_SppA_67K_type"/>
    <property type="match status" value="1"/>
</dbReference>
<reference evidence="10" key="1">
    <citation type="submission" date="2019-04" db="EMBL/GenBank/DDBJ databases">
        <authorList>
            <consortium name="Science for Life Laboratories"/>
        </authorList>
    </citation>
    <scope>NUCLEOTIDE SEQUENCE</scope>
    <source>
        <strain evidence="10">MBLW1</strain>
    </source>
</reference>
<gene>
    <name evidence="10" type="ORF">GMBLW1_24470</name>
</gene>
<dbReference type="EMBL" id="LR586016">
    <property type="protein sequence ID" value="VIP01513.1"/>
    <property type="molecule type" value="Genomic_DNA"/>
</dbReference>
<dbReference type="SUPFAM" id="SSF52096">
    <property type="entry name" value="ClpP/crotonase"/>
    <property type="match status" value="2"/>
</dbReference>
<evidence type="ECO:0000256" key="7">
    <source>
        <dbReference type="PIRSR" id="PIRSR001217-1"/>
    </source>
</evidence>
<dbReference type="InterPro" id="IPR004634">
    <property type="entry name" value="Pept_S49_pIV"/>
</dbReference>
<feature type="domain" description="Peptidase S49" evidence="9">
    <location>
        <begin position="371"/>
        <end position="526"/>
    </location>
</feature>
<dbReference type="InterPro" id="IPR004635">
    <property type="entry name" value="Pept_S49_SppA"/>
</dbReference>
<dbReference type="FunCoup" id="A0A6C2YK79">
    <property type="interactions" value="174"/>
</dbReference>
<dbReference type="PANTHER" id="PTHR33209">
    <property type="entry name" value="PROTEASE 4"/>
    <property type="match status" value="1"/>
</dbReference>
<dbReference type="AlphaFoldDB" id="A0A6C2YK79"/>
<evidence type="ECO:0000256" key="1">
    <source>
        <dbReference type="ARBA" id="ARBA00004370"/>
    </source>
</evidence>
<dbReference type="GO" id="GO:0006465">
    <property type="term" value="P:signal peptide processing"/>
    <property type="evidence" value="ECO:0007669"/>
    <property type="project" value="InterPro"/>
</dbReference>
<dbReference type="GO" id="GO:0008236">
    <property type="term" value="F:serine-type peptidase activity"/>
    <property type="evidence" value="ECO:0007669"/>
    <property type="project" value="UniProtKB-KW"/>
</dbReference>
<dbReference type="EMBL" id="LR593887">
    <property type="protein sequence ID" value="VTR98631.1"/>
    <property type="molecule type" value="Genomic_DNA"/>
</dbReference>
<keyword evidence="8" id="KW-0732">Signal</keyword>
<dbReference type="Pfam" id="PF01343">
    <property type="entry name" value="Peptidase_S49"/>
    <property type="match status" value="2"/>
</dbReference>
<evidence type="ECO:0000256" key="3">
    <source>
        <dbReference type="ARBA" id="ARBA00022670"/>
    </source>
</evidence>
<evidence type="ECO:0000256" key="5">
    <source>
        <dbReference type="ARBA" id="ARBA00022825"/>
    </source>
</evidence>
<feature type="chain" id="PRO_5036172713" description="Peptidase S49 domain-containing protein" evidence="8">
    <location>
        <begin position="21"/>
        <end position="600"/>
    </location>
</feature>
<evidence type="ECO:0000256" key="4">
    <source>
        <dbReference type="ARBA" id="ARBA00022801"/>
    </source>
</evidence>
<evidence type="ECO:0000259" key="9">
    <source>
        <dbReference type="Pfam" id="PF01343"/>
    </source>
</evidence>
<dbReference type="InterPro" id="IPR047272">
    <property type="entry name" value="S49_SppA_C"/>
</dbReference>
<dbReference type="KEGG" id="tim:GMBLW1_24470"/>
<dbReference type="Gene3D" id="3.90.226.10">
    <property type="entry name" value="2-enoyl-CoA Hydratase, Chain A, domain 1"/>
    <property type="match status" value="3"/>
</dbReference>
<dbReference type="PIRSF" id="PIRSF001217">
    <property type="entry name" value="Protease_4_SppA"/>
    <property type="match status" value="1"/>
</dbReference>
<evidence type="ECO:0000256" key="6">
    <source>
        <dbReference type="ARBA" id="ARBA00023136"/>
    </source>
</evidence>
<sequence>MPRWLWMSCVMLLLTPWAMAADKDDESKSEKPTAQIAHMKLSGSMDEGPSSDDPLAASGEPLRAKLERIAKAAKDPKVKALYLELDGIATGLFSFGKLDELHVALADFRKSGKKVYAFMEAGSLGEYLIASSADVIALPESGALEILGLRAEISFYKDLFDKLGVKADFLHMGDYKGAAEPYTRTSMSKENRAQYEMVIDDFYQNSVLAVIAKNRPAKKWTAKQVGELIDQGPFTAPEALKNGLIDQLAYADTFEASIIKATGEKAEIVRNYGKPKSDIDTSSLSGLLKLLSPPKKTKSKKPKLAVIYAVGAIESGKGGESLMGGSSIGSTTMVEAIREADADESVKAIVLRVDSPGGSALASDIIWHAIQQCKKPVIASMGDVAASGGYYISMGCKKIFAEPGTLTGSIGVVGGKFVLGGVYNKFGIQTEVITRGKNTGMLSSEAEFSESERKAFQRSMEQIYEQFLDKALAGRTKAGAKLTKEKLISLAGGRIWTGRQAKEAGLVDELGTLNDAIAEARKQAGIGADVELEIITSPKKVSFLESLLERDTALQITMQPLVGLVRQMPELRSQLQQAESLFRMRNERLWLVAPAHLNLR</sequence>
<evidence type="ECO:0000256" key="8">
    <source>
        <dbReference type="SAM" id="SignalP"/>
    </source>
</evidence>
<dbReference type="InParanoid" id="A0A6C2YK79"/>
<dbReference type="InterPro" id="IPR002142">
    <property type="entry name" value="Peptidase_S49"/>
</dbReference>
<dbReference type="InterPro" id="IPR047217">
    <property type="entry name" value="S49_SppA_67K_type_N"/>
</dbReference>
<evidence type="ECO:0000313" key="11">
    <source>
        <dbReference type="Proteomes" id="UP000464378"/>
    </source>
</evidence>
<dbReference type="InterPro" id="IPR029045">
    <property type="entry name" value="ClpP/crotonase-like_dom_sf"/>
</dbReference>
<feature type="signal peptide" evidence="8">
    <location>
        <begin position="1"/>
        <end position="20"/>
    </location>
</feature>
<dbReference type="Proteomes" id="UP000464378">
    <property type="component" value="Chromosome"/>
</dbReference>
<evidence type="ECO:0000256" key="2">
    <source>
        <dbReference type="ARBA" id="ARBA00008683"/>
    </source>
</evidence>
<keyword evidence="6" id="KW-0472">Membrane</keyword>
<feature type="active site" description="Nucleophile" evidence="7">
    <location>
        <position position="387"/>
    </location>
</feature>
<proteinExistence type="inferred from homology"/>
<dbReference type="NCBIfam" id="TIGR00706">
    <property type="entry name" value="SppA_dom"/>
    <property type="match status" value="1"/>
</dbReference>
<name>A0A6C2YK79_9BACT</name>
<keyword evidence="3" id="KW-0645">Protease</keyword>
<feature type="domain" description="Peptidase S49" evidence="9">
    <location>
        <begin position="108"/>
        <end position="254"/>
    </location>
</feature>
<dbReference type="GO" id="GO:0016020">
    <property type="term" value="C:membrane"/>
    <property type="evidence" value="ECO:0007669"/>
    <property type="project" value="UniProtKB-SubCell"/>
</dbReference>
<keyword evidence="4" id="KW-0378">Hydrolase</keyword>
<evidence type="ECO:0000313" key="10">
    <source>
        <dbReference type="EMBL" id="VIP01513.1"/>
    </source>
</evidence>